<sequence length="299" mass="34709">MFGYVMPLKEELKIREYEIFRSYYCGLCQHIKQTFGHTPRLVLNYDLTCMGILLDSLNPHKISAINQGCIANPLKRKKMITSNKALDYTASINVILAYYKILDDVKDDNSVKSKALAAGLAPFISKLDLSLKYTKRKIKEHLNNLARLEHNQNFNSLDEIAHPFAMLVGDVVKDYPYALYKDSTILREQLFQFGYVLGKWIYIIDALDDFPKDVKNNNFNPFYKLYYNPQLSLEENFEYMKDKAEFTLLNCGATCKNILNELPLKKNKNLLNNIVVLGMMDKYMQVSKKCSCKKSRRKK</sequence>
<protein>
    <submittedName>
        <fullName evidence="1">Uncharacterized protein</fullName>
    </submittedName>
</protein>
<proteinExistence type="predicted"/>
<comment type="caution">
    <text evidence="1">The sequence shown here is derived from an EMBL/GenBank/DDBJ whole genome shotgun (WGS) entry which is preliminary data.</text>
</comment>
<keyword evidence="2" id="KW-1185">Reference proteome</keyword>
<dbReference type="EMBL" id="LJDB01000060">
    <property type="protein sequence ID" value="ONI39865.1"/>
    <property type="molecule type" value="Genomic_DNA"/>
</dbReference>
<name>A0ACC8XBC2_9FIRM</name>
<gene>
    <name evidence="1" type="ORF">AN396_07390</name>
</gene>
<evidence type="ECO:0000313" key="1">
    <source>
        <dbReference type="EMBL" id="ONI39865.1"/>
    </source>
</evidence>
<dbReference type="Proteomes" id="UP000188605">
    <property type="component" value="Unassembled WGS sequence"/>
</dbReference>
<organism evidence="1 2">
    <name type="scientific">Candidatus Epulonipiscium fishelsonii</name>
    <dbReference type="NCBI Taxonomy" id="77094"/>
    <lineage>
        <taxon>Bacteria</taxon>
        <taxon>Bacillati</taxon>
        <taxon>Bacillota</taxon>
        <taxon>Clostridia</taxon>
        <taxon>Lachnospirales</taxon>
        <taxon>Lachnospiraceae</taxon>
        <taxon>Candidatus Epulonipiscium</taxon>
    </lineage>
</organism>
<accession>A0ACC8XBC2</accession>
<reference evidence="1" key="1">
    <citation type="submission" date="2016-08" db="EMBL/GenBank/DDBJ databases">
        <authorList>
            <person name="Ngugi D.K."/>
            <person name="Miyake S."/>
            <person name="Stingl U."/>
        </authorList>
    </citation>
    <scope>NUCLEOTIDE SEQUENCE</scope>
    <source>
        <strain evidence="1">SCG-B11WGA-EpuloA1</strain>
    </source>
</reference>
<evidence type="ECO:0000313" key="2">
    <source>
        <dbReference type="Proteomes" id="UP000188605"/>
    </source>
</evidence>